<feature type="domain" description="D-isomer specific 2-hydroxyacid dehydrogenase NAD-binding" evidence="4">
    <location>
        <begin position="111"/>
        <end position="289"/>
    </location>
</feature>
<dbReference type="PROSITE" id="PS00671">
    <property type="entry name" value="D_2_HYDROXYACID_DH_3"/>
    <property type="match status" value="1"/>
</dbReference>
<keyword evidence="2" id="KW-0520">NAD</keyword>
<keyword evidence="3" id="KW-0812">Transmembrane</keyword>
<dbReference type="EMBL" id="JAUFPN010000153">
    <property type="protein sequence ID" value="MDN3565987.1"/>
    <property type="molecule type" value="Genomic_DNA"/>
</dbReference>
<organism evidence="5 6">
    <name type="scientific">Paeniroseomonas aquatica</name>
    <dbReference type="NCBI Taxonomy" id="373043"/>
    <lineage>
        <taxon>Bacteria</taxon>
        <taxon>Pseudomonadati</taxon>
        <taxon>Pseudomonadota</taxon>
        <taxon>Alphaproteobacteria</taxon>
        <taxon>Acetobacterales</taxon>
        <taxon>Acetobacteraceae</taxon>
        <taxon>Paeniroseomonas</taxon>
    </lineage>
</organism>
<dbReference type="SUPFAM" id="SSF52283">
    <property type="entry name" value="Formate/glycerate dehydrogenase catalytic domain-like"/>
    <property type="match status" value="1"/>
</dbReference>
<dbReference type="InterPro" id="IPR006140">
    <property type="entry name" value="D-isomer_DH_NAD-bd"/>
</dbReference>
<proteinExistence type="predicted"/>
<feature type="transmembrane region" description="Helical" evidence="3">
    <location>
        <begin position="141"/>
        <end position="163"/>
    </location>
</feature>
<evidence type="ECO:0000313" key="5">
    <source>
        <dbReference type="EMBL" id="MDN3565987.1"/>
    </source>
</evidence>
<dbReference type="RefSeq" id="WP_290317863.1">
    <property type="nucleotide sequence ID" value="NZ_JAUFPN010000153.1"/>
</dbReference>
<keyword evidence="1" id="KW-0560">Oxidoreductase</keyword>
<dbReference type="InterPro" id="IPR050223">
    <property type="entry name" value="D-isomer_2-hydroxyacid_DH"/>
</dbReference>
<evidence type="ECO:0000256" key="2">
    <source>
        <dbReference type="ARBA" id="ARBA00023027"/>
    </source>
</evidence>
<dbReference type="InterPro" id="IPR029753">
    <property type="entry name" value="D-isomer_DH_CS"/>
</dbReference>
<keyword evidence="3" id="KW-0472">Membrane</keyword>
<dbReference type="SUPFAM" id="SSF51735">
    <property type="entry name" value="NAD(P)-binding Rossmann-fold domains"/>
    <property type="match status" value="1"/>
</dbReference>
<reference evidence="6" key="1">
    <citation type="journal article" date="2019" name="Int. J. Syst. Evol. Microbiol.">
        <title>The Global Catalogue of Microorganisms (GCM) 10K type strain sequencing project: providing services to taxonomists for standard genome sequencing and annotation.</title>
        <authorList>
            <consortium name="The Broad Institute Genomics Platform"/>
            <consortium name="The Broad Institute Genome Sequencing Center for Infectious Disease"/>
            <person name="Wu L."/>
            <person name="Ma J."/>
        </authorList>
    </citation>
    <scope>NUCLEOTIDE SEQUENCE [LARGE SCALE GENOMIC DNA]</scope>
    <source>
        <strain evidence="6">CECT 7131</strain>
    </source>
</reference>
<dbReference type="Gene3D" id="3.40.50.720">
    <property type="entry name" value="NAD(P)-binding Rossmann-like Domain"/>
    <property type="match status" value="2"/>
</dbReference>
<accession>A0ABT8A849</accession>
<dbReference type="InterPro" id="IPR036291">
    <property type="entry name" value="NAD(P)-bd_dom_sf"/>
</dbReference>
<dbReference type="PANTHER" id="PTHR10996:SF178">
    <property type="entry name" value="2-HYDROXYACID DEHYDROGENASE YGL185C-RELATED"/>
    <property type="match status" value="1"/>
</dbReference>
<evidence type="ECO:0000259" key="4">
    <source>
        <dbReference type="Pfam" id="PF02826"/>
    </source>
</evidence>
<evidence type="ECO:0000313" key="6">
    <source>
        <dbReference type="Proteomes" id="UP001529369"/>
    </source>
</evidence>
<dbReference type="Pfam" id="PF02826">
    <property type="entry name" value="2-Hacid_dh_C"/>
    <property type="match status" value="1"/>
</dbReference>
<gene>
    <name evidence="5" type="ORF">QWZ14_16580</name>
</gene>
<sequence length="332" mass="35208">MTRPLLTVAFPLDAGGRAVLAAALGEAAEVCVLPEHDPAARQAILRRTSVLLARNTGKELLPGEPALLAGVRLIQFMTAGVDYIPLRALPAEVPIASNGGAYAEPMAEHAVAMVLAAAKRLSIEQQAMAAGAFNQFVPNRMLAGGVCGILGFGGIGIATARLLRGFGMRIHAIRRSGRSEEPVDWIGTPDRLDEMLAAADVLVLSLPLTNATRGIIGARELGLMKPDAILVNLARGEVVDEDALYRHLVRQPAFVACIDAWWIEPVRHGAFRMDRPFLELPNVIASPHNSASVRGIGEVALTRAAINCRRVLEGLPAAYLIGADERAAAPEA</sequence>
<name>A0ABT8A849_9PROT</name>
<evidence type="ECO:0000256" key="3">
    <source>
        <dbReference type="SAM" id="Phobius"/>
    </source>
</evidence>
<evidence type="ECO:0000256" key="1">
    <source>
        <dbReference type="ARBA" id="ARBA00023002"/>
    </source>
</evidence>
<dbReference type="Proteomes" id="UP001529369">
    <property type="component" value="Unassembled WGS sequence"/>
</dbReference>
<dbReference type="PANTHER" id="PTHR10996">
    <property type="entry name" value="2-HYDROXYACID DEHYDROGENASE-RELATED"/>
    <property type="match status" value="1"/>
</dbReference>
<protein>
    <submittedName>
        <fullName evidence="5">NAD(P)-dependent oxidoreductase</fullName>
    </submittedName>
</protein>
<keyword evidence="6" id="KW-1185">Reference proteome</keyword>
<comment type="caution">
    <text evidence="5">The sequence shown here is derived from an EMBL/GenBank/DDBJ whole genome shotgun (WGS) entry which is preliminary data.</text>
</comment>
<keyword evidence="3" id="KW-1133">Transmembrane helix</keyword>